<reference evidence="2 3" key="1">
    <citation type="submission" date="2023-06" db="EMBL/GenBank/DDBJ databases">
        <title>Novel species in genus Planococcus.</title>
        <authorList>
            <person name="Ning S."/>
        </authorList>
    </citation>
    <scope>NUCLEOTIDE SEQUENCE [LARGE SCALE GENOMIC DNA]</scope>
    <source>
        <strain evidence="2 3">N028</strain>
    </source>
</reference>
<feature type="transmembrane region" description="Helical" evidence="1">
    <location>
        <begin position="32"/>
        <end position="50"/>
    </location>
</feature>
<accession>A0ABT8N5S6</accession>
<organism evidence="2 3">
    <name type="scientific">Planococcus shixiaomingii</name>
    <dbReference type="NCBI Taxonomy" id="3058393"/>
    <lineage>
        <taxon>Bacteria</taxon>
        <taxon>Bacillati</taxon>
        <taxon>Bacillota</taxon>
        <taxon>Bacilli</taxon>
        <taxon>Bacillales</taxon>
        <taxon>Caryophanaceae</taxon>
        <taxon>Planococcus</taxon>
    </lineage>
</organism>
<sequence>MTNRNSVVAVIIAMFGMIVISTFDFPYSLQKIYSGIVIVLFVAVTIEHFYRNNKRKKANRG</sequence>
<evidence type="ECO:0000313" key="3">
    <source>
        <dbReference type="Proteomes" id="UP001172055"/>
    </source>
</evidence>
<keyword evidence="3" id="KW-1185">Reference proteome</keyword>
<proteinExistence type="predicted"/>
<dbReference type="RefSeq" id="WP_301724470.1">
    <property type="nucleotide sequence ID" value="NZ_JAUJWV010000002.1"/>
</dbReference>
<keyword evidence="1" id="KW-0472">Membrane</keyword>
<evidence type="ECO:0000256" key="1">
    <source>
        <dbReference type="SAM" id="Phobius"/>
    </source>
</evidence>
<feature type="transmembrane region" description="Helical" evidence="1">
    <location>
        <begin position="7"/>
        <end position="26"/>
    </location>
</feature>
<keyword evidence="1" id="KW-1133">Transmembrane helix</keyword>
<name>A0ABT8N5S6_9BACL</name>
<protein>
    <submittedName>
        <fullName evidence="2">Uncharacterized protein</fullName>
    </submittedName>
</protein>
<gene>
    <name evidence="2" type="ORF">QWY14_13885</name>
</gene>
<dbReference type="Proteomes" id="UP001172055">
    <property type="component" value="Unassembled WGS sequence"/>
</dbReference>
<dbReference type="EMBL" id="JAUJWV010000002">
    <property type="protein sequence ID" value="MDN7242900.1"/>
    <property type="molecule type" value="Genomic_DNA"/>
</dbReference>
<evidence type="ECO:0000313" key="2">
    <source>
        <dbReference type="EMBL" id="MDN7242900.1"/>
    </source>
</evidence>
<comment type="caution">
    <text evidence="2">The sequence shown here is derived from an EMBL/GenBank/DDBJ whole genome shotgun (WGS) entry which is preliminary data.</text>
</comment>
<keyword evidence="1" id="KW-0812">Transmembrane</keyword>